<evidence type="ECO:0000313" key="3">
    <source>
        <dbReference type="EMBL" id="GAA4542663.1"/>
    </source>
</evidence>
<keyword evidence="4" id="KW-1185">Reference proteome</keyword>
<accession>A0ABP8RMP5</accession>
<evidence type="ECO:0000256" key="1">
    <source>
        <dbReference type="SAM" id="MobiDB-lite"/>
    </source>
</evidence>
<gene>
    <name evidence="3" type="ORF">GCM10023161_26800</name>
</gene>
<dbReference type="Gene3D" id="3.30.750.24">
    <property type="entry name" value="STAS domain"/>
    <property type="match status" value="1"/>
</dbReference>
<comment type="caution">
    <text evidence="3">The sequence shown here is derived from an EMBL/GenBank/DDBJ whole genome shotgun (WGS) entry which is preliminary data.</text>
</comment>
<dbReference type="SUPFAM" id="SSF52091">
    <property type="entry name" value="SpoIIaa-like"/>
    <property type="match status" value="1"/>
</dbReference>
<dbReference type="Pfam" id="PF01740">
    <property type="entry name" value="STAS"/>
    <property type="match status" value="1"/>
</dbReference>
<feature type="domain" description="STAS" evidence="2">
    <location>
        <begin position="1"/>
        <end position="85"/>
    </location>
</feature>
<dbReference type="EMBL" id="BAABGF010000031">
    <property type="protein sequence ID" value="GAA4542663.1"/>
    <property type="molecule type" value="Genomic_DNA"/>
</dbReference>
<dbReference type="InterPro" id="IPR002645">
    <property type="entry name" value="STAS_dom"/>
</dbReference>
<evidence type="ECO:0000313" key="4">
    <source>
        <dbReference type="Proteomes" id="UP001501417"/>
    </source>
</evidence>
<dbReference type="Proteomes" id="UP001501417">
    <property type="component" value="Unassembled WGS sequence"/>
</dbReference>
<dbReference type="PROSITE" id="PS50801">
    <property type="entry name" value="STAS"/>
    <property type="match status" value="1"/>
</dbReference>
<organism evidence="3 4">
    <name type="scientific">Mycobacterium paraffinicum</name>
    <dbReference type="NCBI Taxonomy" id="53378"/>
    <lineage>
        <taxon>Bacteria</taxon>
        <taxon>Bacillati</taxon>
        <taxon>Actinomycetota</taxon>
        <taxon>Actinomycetes</taxon>
        <taxon>Mycobacteriales</taxon>
        <taxon>Mycobacteriaceae</taxon>
        <taxon>Mycobacterium</taxon>
    </lineage>
</organism>
<protein>
    <recommendedName>
        <fullName evidence="2">STAS domain-containing protein</fullName>
    </recommendedName>
</protein>
<dbReference type="CDD" id="cd07043">
    <property type="entry name" value="STAS_anti-anti-sigma_factors"/>
    <property type="match status" value="1"/>
</dbReference>
<reference evidence="4" key="1">
    <citation type="journal article" date="2019" name="Int. J. Syst. Evol. Microbiol.">
        <title>The Global Catalogue of Microorganisms (GCM) 10K type strain sequencing project: providing services to taxonomists for standard genome sequencing and annotation.</title>
        <authorList>
            <consortium name="The Broad Institute Genomics Platform"/>
            <consortium name="The Broad Institute Genome Sequencing Center for Infectious Disease"/>
            <person name="Wu L."/>
            <person name="Ma J."/>
        </authorList>
    </citation>
    <scope>NUCLEOTIDE SEQUENCE [LARGE SCALE GENOMIC DNA]</scope>
    <source>
        <strain evidence="4">JCM 17782</strain>
    </source>
</reference>
<dbReference type="RefSeq" id="WP_264038872.1">
    <property type="nucleotide sequence ID" value="NZ_BAABGF010000031.1"/>
</dbReference>
<feature type="region of interest" description="Disordered" evidence="1">
    <location>
        <begin position="108"/>
        <end position="131"/>
    </location>
</feature>
<proteinExistence type="predicted"/>
<dbReference type="InterPro" id="IPR036513">
    <property type="entry name" value="STAS_dom_sf"/>
</dbReference>
<name>A0ABP8RMP5_9MYCO</name>
<sequence length="131" mass="13953">MATILRLEGEVDASNAALIAEAIRRFSRLRAPLVLDLAGLDFLAASGLRTLLVLSEEHRHAGLRCCIVSGVALRRLARVLPELGLPVADSVPAALAHIEGVTSARRRLVSGPARQHEPQSDAPTRLRGLAS</sequence>
<evidence type="ECO:0000259" key="2">
    <source>
        <dbReference type="PROSITE" id="PS50801"/>
    </source>
</evidence>